<dbReference type="PANTHER" id="PTHR30069">
    <property type="entry name" value="TONB-DEPENDENT OUTER MEMBRANE RECEPTOR"/>
    <property type="match status" value="1"/>
</dbReference>
<dbReference type="PROSITE" id="PS52016">
    <property type="entry name" value="TONB_DEPENDENT_REC_3"/>
    <property type="match status" value="1"/>
</dbReference>
<feature type="signal peptide" evidence="9">
    <location>
        <begin position="1"/>
        <end position="18"/>
    </location>
</feature>
<proteinExistence type="inferred from homology"/>
<comment type="subcellular location">
    <subcellularLocation>
        <location evidence="1 8">Cell outer membrane</location>
        <topology evidence="1 8">Multi-pass membrane protein</topology>
    </subcellularLocation>
</comment>
<keyword evidence="6 8" id="KW-0472">Membrane</keyword>
<dbReference type="AlphaFoldDB" id="A0A5C7FU16"/>
<evidence type="ECO:0000256" key="2">
    <source>
        <dbReference type="ARBA" id="ARBA00022448"/>
    </source>
</evidence>
<evidence type="ECO:0000256" key="9">
    <source>
        <dbReference type="SAM" id="SignalP"/>
    </source>
</evidence>
<keyword evidence="5 9" id="KW-0732">Signal</keyword>
<evidence type="ECO:0000256" key="3">
    <source>
        <dbReference type="ARBA" id="ARBA00022452"/>
    </source>
</evidence>
<comment type="similarity">
    <text evidence="8">Belongs to the TonB-dependent receptor family.</text>
</comment>
<dbReference type="Gene3D" id="2.40.170.20">
    <property type="entry name" value="TonB-dependent receptor, beta-barrel domain"/>
    <property type="match status" value="1"/>
</dbReference>
<accession>A0A5C7FU16</accession>
<dbReference type="GO" id="GO:0015344">
    <property type="term" value="F:siderophore uptake transmembrane transporter activity"/>
    <property type="evidence" value="ECO:0007669"/>
    <property type="project" value="TreeGrafter"/>
</dbReference>
<keyword evidence="3 8" id="KW-1134">Transmembrane beta strand</keyword>
<dbReference type="Proteomes" id="UP000321907">
    <property type="component" value="Unassembled WGS sequence"/>
</dbReference>
<reference evidence="11 12" key="1">
    <citation type="submission" date="2019-08" db="EMBL/GenBank/DDBJ databases">
        <title>Lewinella sp. strain SSH13 Genome sequencing and assembly.</title>
        <authorList>
            <person name="Kim I."/>
        </authorList>
    </citation>
    <scope>NUCLEOTIDE SEQUENCE [LARGE SCALE GENOMIC DNA]</scope>
    <source>
        <strain evidence="11 12">SSH13</strain>
    </source>
</reference>
<feature type="domain" description="TonB-dependent receptor plug" evidence="10">
    <location>
        <begin position="42"/>
        <end position="149"/>
    </location>
</feature>
<evidence type="ECO:0000256" key="1">
    <source>
        <dbReference type="ARBA" id="ARBA00004571"/>
    </source>
</evidence>
<organism evidence="11 12">
    <name type="scientific">Neolewinella aurantiaca</name>
    <dbReference type="NCBI Taxonomy" id="2602767"/>
    <lineage>
        <taxon>Bacteria</taxon>
        <taxon>Pseudomonadati</taxon>
        <taxon>Bacteroidota</taxon>
        <taxon>Saprospiria</taxon>
        <taxon>Saprospirales</taxon>
        <taxon>Lewinellaceae</taxon>
        <taxon>Neolewinella</taxon>
    </lineage>
</organism>
<keyword evidence="12" id="KW-1185">Reference proteome</keyword>
<dbReference type="EMBL" id="VOXD01000001">
    <property type="protein sequence ID" value="TXF91644.1"/>
    <property type="molecule type" value="Genomic_DNA"/>
</dbReference>
<dbReference type="InterPro" id="IPR012910">
    <property type="entry name" value="Plug_dom"/>
</dbReference>
<protein>
    <submittedName>
        <fullName evidence="11">TonB-dependent receptor</fullName>
    </submittedName>
</protein>
<dbReference type="PANTHER" id="PTHR30069:SF29">
    <property type="entry name" value="HEMOGLOBIN AND HEMOGLOBIN-HAPTOGLOBIN-BINDING PROTEIN 1-RELATED"/>
    <property type="match status" value="1"/>
</dbReference>
<dbReference type="GO" id="GO:0009279">
    <property type="term" value="C:cell outer membrane"/>
    <property type="evidence" value="ECO:0007669"/>
    <property type="project" value="UniProtKB-SubCell"/>
</dbReference>
<evidence type="ECO:0000256" key="6">
    <source>
        <dbReference type="ARBA" id="ARBA00023136"/>
    </source>
</evidence>
<evidence type="ECO:0000256" key="8">
    <source>
        <dbReference type="PROSITE-ProRule" id="PRU01360"/>
    </source>
</evidence>
<evidence type="ECO:0000256" key="5">
    <source>
        <dbReference type="ARBA" id="ARBA00022729"/>
    </source>
</evidence>
<dbReference type="RefSeq" id="WP_147928685.1">
    <property type="nucleotide sequence ID" value="NZ_VOXD01000001.1"/>
</dbReference>
<name>A0A5C7FU16_9BACT</name>
<comment type="caution">
    <text evidence="11">The sequence shown here is derived from an EMBL/GenBank/DDBJ whole genome shotgun (WGS) entry which is preliminary data.</text>
</comment>
<keyword evidence="2 8" id="KW-0813">Transport</keyword>
<evidence type="ECO:0000313" key="12">
    <source>
        <dbReference type="Proteomes" id="UP000321907"/>
    </source>
</evidence>
<dbReference type="InterPro" id="IPR036942">
    <property type="entry name" value="Beta-barrel_TonB_sf"/>
</dbReference>
<evidence type="ECO:0000259" key="10">
    <source>
        <dbReference type="Pfam" id="PF07715"/>
    </source>
</evidence>
<sequence>MRFFTLLLVLFYCTCVRAQTADTLRVYDAPTATVRAYGDGPQANTAAPVVRLPNYEIERYDESSLLSGLNRIPGVRFEERATASYRIAIRGASLRAPFGVRNTQVYWNGIPYGDPGGDVPLNFLDASNIDRVEVIKGPSGGFYGPGTAGTLLLETESIRQEGLFPSQKRYGEASITAGSFGYLRADLTLQKQQEENTNYSQFRAGYQRTDGYRDHSAMDRLTLQYSSVIAGKKQGDETKLHALYTKLDYELPGGLTAEQYADNPRQARPGSADKNASIHYHNLLLGLTNTKYLGRWKAETALYTTGFYFDHPFNFDYKREANLGAGGRVALRRLLRNDLDFALGVESKLQYRTGQNFTNPDGTRPGELNFSDEILSQEGLLFGQLNYTPGAWDFHLGLSSSQLDYTIDRTFDADGNTGETEFSANRPLSLRLAAGRSFDFGYLYFSRTDGFSPPTLDEFRTNEGSLNVSLDPEVGTNYEVGFRTSISDKLSAEINVFYFALDEAITSFTDERGTQLFRNSGKTKQQGVEIAATYQALNSTDHSVDLDFYGSYTYYDFTYGDFQQGDTDFTGNDIPGAVPQTINLEANLSLKNGLYLNLFHNYTDAVPLNDANDVFADSFHLLRAKIGCTFKGFDVFLTGSNLLDQKMSFGNDLNPAFGNRYYQPAPGRNFQAGIRKSW</sequence>
<keyword evidence="4 8" id="KW-0812">Transmembrane</keyword>
<evidence type="ECO:0000256" key="7">
    <source>
        <dbReference type="ARBA" id="ARBA00023237"/>
    </source>
</evidence>
<dbReference type="InterPro" id="IPR039426">
    <property type="entry name" value="TonB-dep_rcpt-like"/>
</dbReference>
<dbReference type="SUPFAM" id="SSF56935">
    <property type="entry name" value="Porins"/>
    <property type="match status" value="1"/>
</dbReference>
<dbReference type="GO" id="GO:0044718">
    <property type="term" value="P:siderophore transmembrane transport"/>
    <property type="evidence" value="ECO:0007669"/>
    <property type="project" value="TreeGrafter"/>
</dbReference>
<evidence type="ECO:0000256" key="4">
    <source>
        <dbReference type="ARBA" id="ARBA00022692"/>
    </source>
</evidence>
<dbReference type="OrthoDB" id="9782587at2"/>
<dbReference type="InterPro" id="IPR037066">
    <property type="entry name" value="Plug_dom_sf"/>
</dbReference>
<keyword evidence="7 8" id="KW-0998">Cell outer membrane</keyword>
<dbReference type="Gene3D" id="2.170.130.10">
    <property type="entry name" value="TonB-dependent receptor, plug domain"/>
    <property type="match status" value="1"/>
</dbReference>
<evidence type="ECO:0000313" key="11">
    <source>
        <dbReference type="EMBL" id="TXF91644.1"/>
    </source>
</evidence>
<dbReference type="Pfam" id="PF07715">
    <property type="entry name" value="Plug"/>
    <property type="match status" value="1"/>
</dbReference>
<keyword evidence="11" id="KW-0675">Receptor</keyword>
<gene>
    <name evidence="11" type="ORF">FUA23_00230</name>
</gene>
<feature type="chain" id="PRO_5022862770" evidence="9">
    <location>
        <begin position="19"/>
        <end position="678"/>
    </location>
</feature>